<dbReference type="PANTHER" id="PTHR10887:SF495">
    <property type="entry name" value="HELICASE SENATAXIN ISOFORM X1-RELATED"/>
    <property type="match status" value="1"/>
</dbReference>
<dbReference type="EMBL" id="CAJSTJ010000130">
    <property type="protein sequence ID" value="CAG7559835.1"/>
    <property type="molecule type" value="Genomic_DNA"/>
</dbReference>
<proteinExistence type="inferred from homology"/>
<dbReference type="Pfam" id="PF05183">
    <property type="entry name" value="RdRP"/>
    <property type="match status" value="1"/>
</dbReference>
<dbReference type="InterPro" id="IPR041677">
    <property type="entry name" value="DNA2/NAM7_AAA_11"/>
</dbReference>
<dbReference type="GO" id="GO:0003968">
    <property type="term" value="F:RNA-directed RNA polymerase activity"/>
    <property type="evidence" value="ECO:0007669"/>
    <property type="project" value="UniProtKB-KW"/>
</dbReference>
<evidence type="ECO:0000313" key="7">
    <source>
        <dbReference type="EMBL" id="CAG7559835.1"/>
    </source>
</evidence>
<evidence type="ECO:0000259" key="4">
    <source>
        <dbReference type="Pfam" id="PF05183"/>
    </source>
</evidence>
<evidence type="ECO:0000259" key="5">
    <source>
        <dbReference type="Pfam" id="PF13086"/>
    </source>
</evidence>
<dbReference type="Pfam" id="PF07081">
    <property type="entry name" value="DUF1349"/>
    <property type="match status" value="1"/>
</dbReference>
<feature type="domain" description="RDRP core" evidence="4">
    <location>
        <begin position="493"/>
        <end position="670"/>
    </location>
</feature>
<dbReference type="InterPro" id="IPR044992">
    <property type="entry name" value="ChyE-like"/>
</dbReference>
<dbReference type="PANTHER" id="PTHR10887">
    <property type="entry name" value="DNA2/NAM7 HELICASE FAMILY"/>
    <property type="match status" value="1"/>
</dbReference>
<dbReference type="CDD" id="cd01741">
    <property type="entry name" value="GATase1_1"/>
    <property type="match status" value="1"/>
</dbReference>
<dbReference type="InterPro" id="IPR009784">
    <property type="entry name" value="DUF1349"/>
</dbReference>
<keyword evidence="2" id="KW-0694">RNA-binding</keyword>
<sequence>MAYLPLNLRIAMFNADTPVPNVLAERASSYGHIFHELLVKSASRVAPGLTIESEYFDVHHGLYPESVTDFDAIVISGSGASSYEDKDWIKQLDAYVARVHTEHPHIKLFGSCFGHQIICQSLLRDFGIYVEKDPKGMEAGVYAIQLEADFLKALGSSQTSTEPDGPLTPMSEDSSPSIQTTDNTKLRLQFIHGDHVKIPEEKTLPPNWLSMGRTEHCAFQGAYQPNHVLTFQGHFEFDSFINTETCKAFGTAWNWDPELVASSIRAMEKDDDSEAAADMVMRFLLEGRDSVLGNEGLLFSGVAQQSPLPADPSSEPFELHAAPGPDIWRTPACAGGRDDFNGPIYATPLSLNSFKSAKVTVSADFVASYSQGGLILFLPDSDPMPDTTRDIRLSSSPGTWIKAGIEHVDDELFASVAAGKPYSDWSLTRLGESTATFEMEKINGSLWIYVTGSDGRRMPLRKLTWVFDMEPQNKIWVGVAACMPKGDGTTNGGSLSELARRSQILFRDSRYTPSVFQIRYRGYKGVVTVDPRMAKQKALLKLRKSMKKFNGGEDYSFAVVEYAKPFSYGYFNDETIILLHALGISQETLLSKQRDHFHLLSNAQTDFRDAFRFLSYIDQPALAERVLFDGDEKIKPQIKRLINAENAKMLNNRDEQRCRIFVQKSRLLFGRSQDCQIDNVGRIFAFPHSQGPQKQHRLALPTKMQYQVYCDGSTFQLFEKKRSSSWIFLSRLGQNDEEYRNIQNQGDRRRKQKMVIDGGKQAEVCASIALDKFSRNLQTHIGRVNRSPVAAAEIYVISNRDVASMQNLDLWLEQVDTTEALPLFSQEPSEYTIPTRSDALCPSDPSWLIEIFTHENLELLTGLESMDQYNSVFRKATSASDKGFLLRCFHHFLSSIDEIAIKPKTLVRTMIETLSIEPTLAIAFVPLLEGLDRLQHDDVAVLLEISLLPILRSFILSANTMGHLIVDPLQRVLSSIPPSLSLGNLAEIMELAALTLWSTVVGIDFRIDTTGIPKKSSHVRLTAAPLPSNVLVGRKYSIDALVEFSETGRALFNPLLGLWGPPGTGKTVTIVEMICALQIADESVRILVTAPTHNAVDNVMRRYIARLEKQPLGRDSEPNVVRVSAEVRKVADDLRRYTCDAMAGQEIYSNRKALEKATQMICNSDTVFTTCIGAGIGLLRSEQFDTVIVDEASQQTEPTSLVPLVKGCSRAILVGDHVQLRPTVNPTALALDFDVSLFERLYANAKLKEFYDENLKSGISISDRQLVACDFPFPKATEAKGQENTLAYGNVRTIFINSDSAEMPGQKSKENRGQAELCAHICKLLIASPTKDTGHSIVVLTPYTLQTGALQRMLPSISRKIEVSSIDGFQGREADIIIFVTVRYNAHREIGFLKDMRRVNVALTPARSALIVIGNRATLAGGTADEESSNMWKRLLGALTEVKLEVPDSA</sequence>
<dbReference type="Pfam" id="PF13086">
    <property type="entry name" value="AAA_11"/>
    <property type="match status" value="2"/>
</dbReference>
<protein>
    <recommendedName>
        <fullName evidence="2">RNA-dependent RNA polymerase</fullName>
        <ecNumber evidence="2">2.7.7.48</ecNumber>
    </recommendedName>
</protein>
<evidence type="ECO:0000256" key="3">
    <source>
        <dbReference type="SAM" id="MobiDB-lite"/>
    </source>
</evidence>
<keyword evidence="1" id="KW-0067">ATP-binding</keyword>
<feature type="domain" description="DNA2/NAM7 helicase helicase" evidence="5">
    <location>
        <begin position="1058"/>
        <end position="1150"/>
    </location>
</feature>
<name>A0A8J2NHG2_FUSEQ</name>
<dbReference type="InterPro" id="IPR057596">
    <property type="entry name" value="RDRP_core"/>
</dbReference>
<dbReference type="InterPro" id="IPR041679">
    <property type="entry name" value="DNA2/NAM7-like_C"/>
</dbReference>
<reference evidence="7" key="1">
    <citation type="submission" date="2021-05" db="EMBL/GenBank/DDBJ databases">
        <authorList>
            <person name="Khan N."/>
        </authorList>
    </citation>
    <scope>NUCLEOTIDE SEQUENCE</scope>
</reference>
<keyword evidence="2" id="KW-0808">Transferase</keyword>
<evidence type="ECO:0000259" key="6">
    <source>
        <dbReference type="Pfam" id="PF13087"/>
    </source>
</evidence>
<dbReference type="InterPro" id="IPR045055">
    <property type="entry name" value="DNA2/NAM7-like"/>
</dbReference>
<dbReference type="Pfam" id="PF13087">
    <property type="entry name" value="AAA_12"/>
    <property type="match status" value="1"/>
</dbReference>
<dbReference type="Proteomes" id="UP000693738">
    <property type="component" value="Unassembled WGS sequence"/>
</dbReference>
<comment type="caution">
    <text evidence="7">The sequence shown here is derived from an EMBL/GenBank/DDBJ whole genome shotgun (WGS) entry which is preliminary data.</text>
</comment>
<evidence type="ECO:0000313" key="8">
    <source>
        <dbReference type="Proteomes" id="UP000693738"/>
    </source>
</evidence>
<gene>
    <name evidence="7" type="ORF">FEQUK3_LOCUS5506</name>
</gene>
<dbReference type="InterPro" id="IPR047187">
    <property type="entry name" value="SF1_C_Upf1"/>
</dbReference>
<comment type="catalytic activity">
    <reaction evidence="2">
        <text>RNA(n) + a ribonucleoside 5'-triphosphate = RNA(n+1) + diphosphate</text>
        <dbReference type="Rhea" id="RHEA:21248"/>
        <dbReference type="Rhea" id="RHEA-COMP:14527"/>
        <dbReference type="Rhea" id="RHEA-COMP:17342"/>
        <dbReference type="ChEBI" id="CHEBI:33019"/>
        <dbReference type="ChEBI" id="CHEBI:61557"/>
        <dbReference type="ChEBI" id="CHEBI:140395"/>
        <dbReference type="EC" id="2.7.7.48"/>
    </reaction>
</comment>
<feature type="domain" description="DNA2/NAM7 helicase helicase" evidence="5">
    <location>
        <begin position="1151"/>
        <end position="1224"/>
    </location>
</feature>
<keyword evidence="2" id="KW-0548">Nucleotidyltransferase</keyword>
<dbReference type="CDD" id="cd18808">
    <property type="entry name" value="SF1_C_Upf1"/>
    <property type="match status" value="1"/>
</dbReference>
<dbReference type="EC" id="2.7.7.48" evidence="2"/>
<evidence type="ECO:0000256" key="1">
    <source>
        <dbReference type="ARBA" id="ARBA00022806"/>
    </source>
</evidence>
<keyword evidence="1" id="KW-0547">Nucleotide-binding</keyword>
<organism evidence="7 8">
    <name type="scientific">Fusarium equiseti</name>
    <name type="common">Fusarium scirpi</name>
    <dbReference type="NCBI Taxonomy" id="61235"/>
    <lineage>
        <taxon>Eukaryota</taxon>
        <taxon>Fungi</taxon>
        <taxon>Dikarya</taxon>
        <taxon>Ascomycota</taxon>
        <taxon>Pezizomycotina</taxon>
        <taxon>Sordariomycetes</taxon>
        <taxon>Hypocreomycetidae</taxon>
        <taxon>Hypocreales</taxon>
        <taxon>Nectriaceae</taxon>
        <taxon>Fusarium</taxon>
        <taxon>Fusarium incarnatum-equiseti species complex</taxon>
    </lineage>
</organism>
<dbReference type="GO" id="GO:0003723">
    <property type="term" value="F:RNA binding"/>
    <property type="evidence" value="ECO:0007669"/>
    <property type="project" value="UniProtKB-KW"/>
</dbReference>
<keyword evidence="2" id="KW-0696">RNA-directed RNA polymerase</keyword>
<accession>A0A8J2NHG2</accession>
<evidence type="ECO:0000256" key="2">
    <source>
        <dbReference type="RuleBase" id="RU363098"/>
    </source>
</evidence>
<comment type="similarity">
    <text evidence="2">Belongs to the RdRP family.</text>
</comment>
<feature type="domain" description="DNA2/NAM7 helicase-like C-terminal" evidence="6">
    <location>
        <begin position="1248"/>
        <end position="1416"/>
    </location>
</feature>
<dbReference type="GO" id="GO:0004386">
    <property type="term" value="F:helicase activity"/>
    <property type="evidence" value="ECO:0007669"/>
    <property type="project" value="InterPro"/>
</dbReference>
<feature type="region of interest" description="Disordered" evidence="3">
    <location>
        <begin position="156"/>
        <end position="179"/>
    </location>
</feature>
<keyword evidence="1" id="KW-0347">Helicase</keyword>
<keyword evidence="1" id="KW-0378">Hydrolase</keyword>